<comment type="caution">
    <text evidence="1">The sequence shown here is derived from an EMBL/GenBank/DDBJ whole genome shotgun (WGS) entry which is preliminary data.</text>
</comment>
<evidence type="ECO:0008006" key="3">
    <source>
        <dbReference type="Google" id="ProtNLM"/>
    </source>
</evidence>
<dbReference type="InterPro" id="IPR017029">
    <property type="entry name" value="Phage_head_put"/>
</dbReference>
<reference evidence="1 2" key="1">
    <citation type="submission" date="2019-11" db="EMBL/GenBank/DDBJ databases">
        <title>Draft Genome Sequence of Plant Growth-Promoting Rhizosphere-Associated Bacteria.</title>
        <authorList>
            <person name="Vasilyev I.Y."/>
            <person name="Radchenko V."/>
            <person name="Ilnitskaya E.V."/>
        </authorList>
    </citation>
    <scope>NUCLEOTIDE SEQUENCE [LARGE SCALE GENOMIC DNA]</scope>
    <source>
        <strain evidence="1 2">VRA_MhP_f</strain>
    </source>
</reference>
<dbReference type="PIRSF" id="PIRSF034565">
    <property type="entry name" value="UCP034565"/>
    <property type="match status" value="1"/>
</dbReference>
<accession>A0A7X2ML52</accession>
<protein>
    <recommendedName>
        <fullName evidence="3">Phage Mu protein F like protein</fullName>
    </recommendedName>
</protein>
<evidence type="ECO:0000313" key="2">
    <source>
        <dbReference type="Proteomes" id="UP000461948"/>
    </source>
</evidence>
<gene>
    <name evidence="1" type="ORF">GKC49_08265</name>
</gene>
<dbReference type="AlphaFoldDB" id="A0A7X2ML52"/>
<dbReference type="EMBL" id="WKLC01000267">
    <property type="protein sequence ID" value="MSE15134.1"/>
    <property type="molecule type" value="Genomic_DNA"/>
</dbReference>
<dbReference type="Proteomes" id="UP000461948">
    <property type="component" value="Unassembled WGS sequence"/>
</dbReference>
<proteinExistence type="predicted"/>
<sequence>MATINETLRDESIAHALWISRYSTGVASRMVKVLNESDAELSARLIVALETLDPASFTVQRIETMLVGVSEINRQATAAYLNGMTTELRDFAEHEAGFQLSLFDALLPDEVKTRYPLQSVTPEMVYAAAMSKPFQGKLLREWASGLEADRMARISNTIRQGFLLGDTTTQLAKKIRGHANRGYQDGALQMSRSNAASIAKTAVGHVAATAREEFARVNDDLLSCKQWLSTLDNHTTPMCRIRDRLRYTLANKPIGHKIPYLQGPGKIHFCCRSTETLILKSAAELGLDIREISGATRASMDGQVPADTDYSGWFARQPYERQKQIVGQQRASLMRDGGMSPDQFYTDRGEWLTLAQLRERDEQAFIRAGI</sequence>
<name>A0A7X2ML52_ENTAG</name>
<evidence type="ECO:0000313" key="1">
    <source>
        <dbReference type="EMBL" id="MSE15134.1"/>
    </source>
</evidence>
<organism evidence="1 2">
    <name type="scientific">Enterobacter agglomerans</name>
    <name type="common">Erwinia herbicola</name>
    <name type="synonym">Pantoea agglomerans</name>
    <dbReference type="NCBI Taxonomy" id="549"/>
    <lineage>
        <taxon>Bacteria</taxon>
        <taxon>Pseudomonadati</taxon>
        <taxon>Pseudomonadota</taxon>
        <taxon>Gammaproteobacteria</taxon>
        <taxon>Enterobacterales</taxon>
        <taxon>Erwiniaceae</taxon>
        <taxon>Pantoea</taxon>
        <taxon>Pantoea agglomerans group</taxon>
    </lineage>
</organism>